<dbReference type="Proteomes" id="UP001596523">
    <property type="component" value="Unassembled WGS sequence"/>
</dbReference>
<feature type="region of interest" description="Disordered" evidence="1">
    <location>
        <begin position="153"/>
        <end position="173"/>
    </location>
</feature>
<feature type="compositionally biased region" description="Basic and acidic residues" evidence="1">
    <location>
        <begin position="235"/>
        <end position="244"/>
    </location>
</feature>
<evidence type="ECO:0008006" key="4">
    <source>
        <dbReference type="Google" id="ProtNLM"/>
    </source>
</evidence>
<feature type="region of interest" description="Disordered" evidence="1">
    <location>
        <begin position="188"/>
        <end position="257"/>
    </location>
</feature>
<dbReference type="EMBL" id="JBHTCF010000051">
    <property type="protein sequence ID" value="MFC7310832.1"/>
    <property type="molecule type" value="Genomic_DNA"/>
</dbReference>
<evidence type="ECO:0000313" key="2">
    <source>
        <dbReference type="EMBL" id="MFC7310832.1"/>
    </source>
</evidence>
<accession>A0ABW2JYQ8</accession>
<proteinExistence type="predicted"/>
<evidence type="ECO:0000313" key="3">
    <source>
        <dbReference type="Proteomes" id="UP001596523"/>
    </source>
</evidence>
<evidence type="ECO:0000256" key="1">
    <source>
        <dbReference type="SAM" id="MobiDB-lite"/>
    </source>
</evidence>
<sequence>MSIGFLVALLVVVVLIAGLLAAKFLSKFLTKFLAGGGASGLRRRFGPEYERTVARYDGDTEAAEKDLDGRIHRYGGLKIQLLTMEAYQQYAAEWSYAQEEFVDEPAKAAAHADGILGGLAQERGFPAHPYEEQLAALSVHHPRHVESYRRLHAAVHRTDKDQPGTGETGETEDLRDLFVQARAFYDDLAGESPGDADTQHTDDTPHTDGPERRPWGTLRRRDASRGSTLNAGVHDPGRPTRSPDRPNAGQEGQARRA</sequence>
<gene>
    <name evidence="2" type="ORF">ACFQVC_42295</name>
</gene>
<dbReference type="RefSeq" id="WP_381842076.1">
    <property type="nucleotide sequence ID" value="NZ_JBHTCF010000051.1"/>
</dbReference>
<keyword evidence="3" id="KW-1185">Reference proteome</keyword>
<organism evidence="2 3">
    <name type="scientific">Streptomyces monticola</name>
    <dbReference type="NCBI Taxonomy" id="2666263"/>
    <lineage>
        <taxon>Bacteria</taxon>
        <taxon>Bacillati</taxon>
        <taxon>Actinomycetota</taxon>
        <taxon>Actinomycetes</taxon>
        <taxon>Kitasatosporales</taxon>
        <taxon>Streptomycetaceae</taxon>
        <taxon>Streptomyces</taxon>
    </lineage>
</organism>
<protein>
    <recommendedName>
        <fullName evidence="4">Secreted protein</fullName>
    </recommendedName>
</protein>
<feature type="compositionally biased region" description="Basic and acidic residues" evidence="1">
    <location>
        <begin position="197"/>
        <end position="224"/>
    </location>
</feature>
<name>A0ABW2JYQ8_9ACTN</name>
<reference evidence="3" key="1">
    <citation type="journal article" date="2019" name="Int. J. Syst. Evol. Microbiol.">
        <title>The Global Catalogue of Microorganisms (GCM) 10K type strain sequencing project: providing services to taxonomists for standard genome sequencing and annotation.</title>
        <authorList>
            <consortium name="The Broad Institute Genomics Platform"/>
            <consortium name="The Broad Institute Genome Sequencing Center for Infectious Disease"/>
            <person name="Wu L."/>
            <person name="Ma J."/>
        </authorList>
    </citation>
    <scope>NUCLEOTIDE SEQUENCE [LARGE SCALE GENOMIC DNA]</scope>
    <source>
        <strain evidence="3">SYNS20</strain>
    </source>
</reference>
<comment type="caution">
    <text evidence="2">The sequence shown here is derived from an EMBL/GenBank/DDBJ whole genome shotgun (WGS) entry which is preliminary data.</text>
</comment>